<accession>A0A6M5YX98</accession>
<protein>
    <submittedName>
        <fullName evidence="1">Uncharacterized protein</fullName>
    </submittedName>
</protein>
<dbReference type="EMBL" id="CP053452">
    <property type="protein sequence ID" value="QJW97911.1"/>
    <property type="molecule type" value="Genomic_DNA"/>
</dbReference>
<keyword evidence="2" id="KW-1185">Reference proteome</keyword>
<gene>
    <name evidence="1" type="ORF">FTUN_5491</name>
</gene>
<name>A0A6M5YX98_9BACT</name>
<dbReference type="Proteomes" id="UP000503447">
    <property type="component" value="Chromosome"/>
</dbReference>
<reference evidence="2" key="1">
    <citation type="submission" date="2020-05" db="EMBL/GenBank/DDBJ databases">
        <title>Frigoriglobus tundricola gen. nov., sp. nov., a psychrotolerant cellulolytic planctomycete of the family Gemmataceae with two divergent copies of 16S rRNA gene.</title>
        <authorList>
            <person name="Kulichevskaya I.S."/>
            <person name="Ivanova A.A."/>
            <person name="Naumoff D.G."/>
            <person name="Beletsky A.V."/>
            <person name="Rijpstra W.I.C."/>
            <person name="Sinninghe Damste J.S."/>
            <person name="Mardanov A.V."/>
            <person name="Ravin N.V."/>
            <person name="Dedysh S.N."/>
        </authorList>
    </citation>
    <scope>NUCLEOTIDE SEQUENCE [LARGE SCALE GENOMIC DNA]</scope>
    <source>
        <strain evidence="2">PL17</strain>
    </source>
</reference>
<organism evidence="1 2">
    <name type="scientific">Frigoriglobus tundricola</name>
    <dbReference type="NCBI Taxonomy" id="2774151"/>
    <lineage>
        <taxon>Bacteria</taxon>
        <taxon>Pseudomonadati</taxon>
        <taxon>Planctomycetota</taxon>
        <taxon>Planctomycetia</taxon>
        <taxon>Gemmatales</taxon>
        <taxon>Gemmataceae</taxon>
        <taxon>Frigoriglobus</taxon>
    </lineage>
</organism>
<proteinExistence type="predicted"/>
<evidence type="ECO:0000313" key="2">
    <source>
        <dbReference type="Proteomes" id="UP000503447"/>
    </source>
</evidence>
<evidence type="ECO:0000313" key="1">
    <source>
        <dbReference type="EMBL" id="QJW97911.1"/>
    </source>
</evidence>
<dbReference type="KEGG" id="ftj:FTUN_5491"/>
<dbReference type="AlphaFoldDB" id="A0A6M5YX98"/>
<sequence length="448" mass="48044">MRIATPSGVPTLVVLIFASLGGRGTAQEVTLAEPFKPGHTTKVEIQVKLTGKLALPSTEKGKPGQLVTVTGTSKLAYVERVLQPEDAALLKTVRAYRDVEFERTVGEMKQDAIIRPSVRRMVIIKSGSRKAPFSPDGPMTWGELDVVRTDVFNPALIPGLLPPTPVKPGQSWKASAASVAELTDMEKVEEGAIAVEFVGVAKVGGKQLARLKISGTVRGVNEDGPNRQKLDGTAYFDPESGILTYLSVKGTKELLDGKGQTVGVIEGQFAMTRATVAKMPPDLSDAALGDLDLKPGAENTLLLYDNSDLGVRFLYPRGWRVGAVQGKQVTLDHARGGGILVTVEAPEKVPTVDDYLKETLAFLEKQKATVTDTDKPTRVRAEPVQLDRFALGATIGSDKVRLEYAVLRQTDGGVTIAATLPAGDTDLCPEVARIVRSLSVTKKIEEKK</sequence>